<proteinExistence type="predicted"/>
<reference evidence="2 3" key="1">
    <citation type="submission" date="2019-09" db="EMBL/GenBank/DDBJ databases">
        <authorList>
            <person name="Chandra G."/>
            <person name="Truman W A."/>
        </authorList>
    </citation>
    <scope>NUCLEOTIDE SEQUENCE [LARGE SCALE GENOMIC DNA]</scope>
    <source>
        <strain evidence="2">PS659</strain>
    </source>
</reference>
<dbReference type="Proteomes" id="UP000326729">
    <property type="component" value="Unassembled WGS sequence"/>
</dbReference>
<evidence type="ECO:0000256" key="1">
    <source>
        <dbReference type="SAM" id="MobiDB-lite"/>
    </source>
</evidence>
<dbReference type="RefSeq" id="WP_224791522.1">
    <property type="nucleotide sequence ID" value="NZ_CABVGY010000020.1"/>
</dbReference>
<feature type="region of interest" description="Disordered" evidence="1">
    <location>
        <begin position="1"/>
        <end position="23"/>
    </location>
</feature>
<name>A0A5E6UMG4_PSEFL</name>
<dbReference type="EMBL" id="CABVGY010000020">
    <property type="protein sequence ID" value="VVN06008.1"/>
    <property type="molecule type" value="Genomic_DNA"/>
</dbReference>
<sequence length="92" mass="9887">MINQSKHGKPFTTSPTNEHCANRPAFSTRTIQAMIRASLLLVISSVGIDSLNGSPSGNTLGLERIMHERFLALPDRAYGDADDGGDGVLQTF</sequence>
<accession>A0A5E6UMG4</accession>
<gene>
    <name evidence="2" type="ORF">PS659_03606</name>
</gene>
<evidence type="ECO:0000313" key="2">
    <source>
        <dbReference type="EMBL" id="VVN06008.1"/>
    </source>
</evidence>
<protein>
    <submittedName>
        <fullName evidence="2">Uncharacterized protein</fullName>
    </submittedName>
</protein>
<organism evidence="2 3">
    <name type="scientific">Pseudomonas fluorescens</name>
    <dbReference type="NCBI Taxonomy" id="294"/>
    <lineage>
        <taxon>Bacteria</taxon>
        <taxon>Pseudomonadati</taxon>
        <taxon>Pseudomonadota</taxon>
        <taxon>Gammaproteobacteria</taxon>
        <taxon>Pseudomonadales</taxon>
        <taxon>Pseudomonadaceae</taxon>
        <taxon>Pseudomonas</taxon>
    </lineage>
</organism>
<evidence type="ECO:0000313" key="3">
    <source>
        <dbReference type="Proteomes" id="UP000326729"/>
    </source>
</evidence>
<dbReference type="AlphaFoldDB" id="A0A5E6UMG4"/>